<gene>
    <name evidence="2" type="ORF">C8D85_1941</name>
</gene>
<dbReference type="EMBL" id="SNZA01000003">
    <property type="protein sequence ID" value="TDR13068.1"/>
    <property type="molecule type" value="Genomic_DNA"/>
</dbReference>
<evidence type="ECO:0000256" key="1">
    <source>
        <dbReference type="SAM" id="SignalP"/>
    </source>
</evidence>
<reference evidence="2 3" key="1">
    <citation type="submission" date="2019-03" db="EMBL/GenBank/DDBJ databases">
        <title>Genomic Encyclopedia of Type Strains, Phase IV (KMG-IV): sequencing the most valuable type-strain genomes for metagenomic binning, comparative biology and taxonomic classification.</title>
        <authorList>
            <person name="Goeker M."/>
        </authorList>
    </citation>
    <scope>NUCLEOTIDE SEQUENCE [LARGE SCALE GENOMIC DNA]</scope>
    <source>
        <strain evidence="2 3">DSM 5604</strain>
    </source>
</reference>
<dbReference type="AlphaFoldDB" id="A0A4R6XBY0"/>
<dbReference type="Proteomes" id="UP000295729">
    <property type="component" value="Unassembled WGS sequence"/>
</dbReference>
<protein>
    <recommendedName>
        <fullName evidence="4">DUF192 domain-containing protein</fullName>
    </recommendedName>
</protein>
<sequence>MRLIFVVLGLSSLLVGCAPAHQVVDQEGQTNAPLSTEFKQEGQLTLFVAEQAAQTLAIEIADDTQQIMQGLMHRDSLAEDRGMLFIYPDSGPRQFWMKNTRISLDILYFDKDKRLLNIAQRTEPFALTGIPASEGDAMYVLEINAGLSEKWGLLSNTDSSAFINQTGINQASINQTSINRTTTISSHPVRFEFTRQ</sequence>
<dbReference type="InterPro" id="IPR038695">
    <property type="entry name" value="Saro_0823-like_sf"/>
</dbReference>
<dbReference type="Pfam" id="PF02643">
    <property type="entry name" value="DUF192"/>
    <property type="match status" value="1"/>
</dbReference>
<keyword evidence="3" id="KW-1185">Reference proteome</keyword>
<keyword evidence="1" id="KW-0732">Signal</keyword>
<dbReference type="PANTHER" id="PTHR37953">
    <property type="entry name" value="UPF0127 PROTEIN MJ1496"/>
    <property type="match status" value="1"/>
</dbReference>
<dbReference type="PROSITE" id="PS51257">
    <property type="entry name" value="PROKAR_LIPOPROTEIN"/>
    <property type="match status" value="1"/>
</dbReference>
<feature type="chain" id="PRO_5020888683" description="DUF192 domain-containing protein" evidence="1">
    <location>
        <begin position="21"/>
        <end position="196"/>
    </location>
</feature>
<proteinExistence type="predicted"/>
<dbReference type="PANTHER" id="PTHR37953:SF1">
    <property type="entry name" value="UPF0127 PROTEIN MJ1496"/>
    <property type="match status" value="1"/>
</dbReference>
<dbReference type="InterPro" id="IPR003795">
    <property type="entry name" value="DUF192"/>
</dbReference>
<evidence type="ECO:0008006" key="4">
    <source>
        <dbReference type="Google" id="ProtNLM"/>
    </source>
</evidence>
<comment type="caution">
    <text evidence="2">The sequence shown here is derived from an EMBL/GenBank/DDBJ whole genome shotgun (WGS) entry which is preliminary data.</text>
</comment>
<dbReference type="RefSeq" id="WP_133562102.1">
    <property type="nucleotide sequence ID" value="NZ_SNZA01000003.1"/>
</dbReference>
<evidence type="ECO:0000313" key="2">
    <source>
        <dbReference type="EMBL" id="TDR13068.1"/>
    </source>
</evidence>
<organism evidence="2 3">
    <name type="scientific">Marinomonas communis</name>
    <dbReference type="NCBI Taxonomy" id="28254"/>
    <lineage>
        <taxon>Bacteria</taxon>
        <taxon>Pseudomonadati</taxon>
        <taxon>Pseudomonadota</taxon>
        <taxon>Gammaproteobacteria</taxon>
        <taxon>Oceanospirillales</taxon>
        <taxon>Oceanospirillaceae</taxon>
        <taxon>Marinomonas</taxon>
    </lineage>
</organism>
<feature type="signal peptide" evidence="1">
    <location>
        <begin position="1"/>
        <end position="20"/>
    </location>
</feature>
<name>A0A4R6XBY0_9GAMM</name>
<dbReference type="Gene3D" id="2.60.120.1140">
    <property type="entry name" value="Protein of unknown function DUF192"/>
    <property type="match status" value="1"/>
</dbReference>
<dbReference type="OrthoDB" id="5526466at2"/>
<evidence type="ECO:0000313" key="3">
    <source>
        <dbReference type="Proteomes" id="UP000295729"/>
    </source>
</evidence>
<accession>A0A4R6XBY0</accession>